<protein>
    <submittedName>
        <fullName evidence="5">BlaI/MecI/CopY family transcriptional regulator</fullName>
    </submittedName>
</protein>
<keyword evidence="6" id="KW-1185">Reference proteome</keyword>
<gene>
    <name evidence="5" type="ORF">HBE96_08365</name>
</gene>
<dbReference type="Gene3D" id="1.10.4040.10">
    <property type="entry name" value="Penicillinase repressor domain"/>
    <property type="match status" value="1"/>
</dbReference>
<name>A0A7Y0EFZ5_9CLOT</name>
<keyword evidence="3" id="KW-0238">DNA-binding</keyword>
<dbReference type="Gene3D" id="1.10.10.10">
    <property type="entry name" value="Winged helix-like DNA-binding domain superfamily/Winged helix DNA-binding domain"/>
    <property type="match status" value="1"/>
</dbReference>
<evidence type="ECO:0000256" key="1">
    <source>
        <dbReference type="ARBA" id="ARBA00011046"/>
    </source>
</evidence>
<reference evidence="5 6" key="2">
    <citation type="submission" date="2020-06" db="EMBL/GenBank/DDBJ databases">
        <title>Complete Genome Sequence of Clostridium muelleri sp. nov. P21T, an Acid-Alcohol Producing Acetogen Isolated from Old Hay.</title>
        <authorList>
            <person name="Duncan K.E."/>
            <person name="Tanner R.S."/>
        </authorList>
    </citation>
    <scope>NUCLEOTIDE SEQUENCE [LARGE SCALE GENOMIC DNA]</scope>
    <source>
        <strain evidence="5 6">P21</strain>
    </source>
</reference>
<reference evidence="5 6" key="1">
    <citation type="submission" date="2020-04" db="EMBL/GenBank/DDBJ databases">
        <authorList>
            <person name="Doyle D.A."/>
        </authorList>
    </citation>
    <scope>NUCLEOTIDE SEQUENCE [LARGE SCALE GENOMIC DNA]</scope>
    <source>
        <strain evidence="5 6">P21</strain>
    </source>
</reference>
<evidence type="ECO:0000313" key="6">
    <source>
        <dbReference type="Proteomes" id="UP000537131"/>
    </source>
</evidence>
<sequence length="123" mass="14492">MKKGPKISEAEWEVMKIVWAYKLCTSRQITEAIEKNTEWKPKTVKTLINRLVGKNVLGYKEDGRKYIYYPLIEEAECIKEANQSFLSRVYDGAIKKMLVSFIKENDLSKDDIEELKRILDERE</sequence>
<dbReference type="GO" id="GO:0003677">
    <property type="term" value="F:DNA binding"/>
    <property type="evidence" value="ECO:0007669"/>
    <property type="project" value="UniProtKB-KW"/>
</dbReference>
<dbReference type="GO" id="GO:0045892">
    <property type="term" value="P:negative regulation of DNA-templated transcription"/>
    <property type="evidence" value="ECO:0007669"/>
    <property type="project" value="InterPro"/>
</dbReference>
<dbReference type="AlphaFoldDB" id="A0A7Y0EFZ5"/>
<dbReference type="Proteomes" id="UP000537131">
    <property type="component" value="Unassembled WGS sequence"/>
</dbReference>
<proteinExistence type="inferred from homology"/>
<evidence type="ECO:0000313" key="5">
    <source>
        <dbReference type="EMBL" id="NMM62708.1"/>
    </source>
</evidence>
<accession>A0A7Y0EFZ5</accession>
<evidence type="ECO:0000256" key="2">
    <source>
        <dbReference type="ARBA" id="ARBA00023015"/>
    </source>
</evidence>
<evidence type="ECO:0000256" key="3">
    <source>
        <dbReference type="ARBA" id="ARBA00023125"/>
    </source>
</evidence>
<evidence type="ECO:0000256" key="4">
    <source>
        <dbReference type="ARBA" id="ARBA00023163"/>
    </source>
</evidence>
<dbReference type="InterPro" id="IPR005650">
    <property type="entry name" value="BlaI_family"/>
</dbReference>
<organism evidence="5 6">
    <name type="scientific">Clostridium muellerianum</name>
    <dbReference type="NCBI Taxonomy" id="2716538"/>
    <lineage>
        <taxon>Bacteria</taxon>
        <taxon>Bacillati</taxon>
        <taxon>Bacillota</taxon>
        <taxon>Clostridia</taxon>
        <taxon>Eubacteriales</taxon>
        <taxon>Clostridiaceae</taxon>
        <taxon>Clostridium</taxon>
    </lineage>
</organism>
<comment type="similarity">
    <text evidence="1">Belongs to the BlaI transcriptional regulatory family.</text>
</comment>
<dbReference type="SUPFAM" id="SSF46785">
    <property type="entry name" value="Winged helix' DNA-binding domain"/>
    <property type="match status" value="1"/>
</dbReference>
<keyword evidence="2" id="KW-0805">Transcription regulation</keyword>
<comment type="caution">
    <text evidence="5">The sequence shown here is derived from an EMBL/GenBank/DDBJ whole genome shotgun (WGS) entry which is preliminary data.</text>
</comment>
<dbReference type="PIRSF" id="PIRSF019455">
    <property type="entry name" value="CopR_AtkY"/>
    <property type="match status" value="1"/>
</dbReference>
<dbReference type="EMBL" id="JABBNI010000014">
    <property type="protein sequence ID" value="NMM62708.1"/>
    <property type="molecule type" value="Genomic_DNA"/>
</dbReference>
<dbReference type="InterPro" id="IPR036390">
    <property type="entry name" value="WH_DNA-bd_sf"/>
</dbReference>
<dbReference type="RefSeq" id="WP_169297308.1">
    <property type="nucleotide sequence ID" value="NZ_JABBNI010000014.1"/>
</dbReference>
<dbReference type="InterPro" id="IPR036388">
    <property type="entry name" value="WH-like_DNA-bd_sf"/>
</dbReference>
<keyword evidence="4" id="KW-0804">Transcription</keyword>
<dbReference type="Pfam" id="PF03965">
    <property type="entry name" value="Penicillinase_R"/>
    <property type="match status" value="1"/>
</dbReference>